<accession>A0ABT9RC49</accession>
<evidence type="ECO:0000313" key="5">
    <source>
        <dbReference type="Proteomes" id="UP001230426"/>
    </source>
</evidence>
<dbReference type="Pfam" id="PF01370">
    <property type="entry name" value="Epimerase"/>
    <property type="match status" value="1"/>
</dbReference>
<feature type="domain" description="NAD-dependent epimerase/dehydratase" evidence="3">
    <location>
        <begin position="3"/>
        <end position="227"/>
    </location>
</feature>
<keyword evidence="4" id="KW-0413">Isomerase</keyword>
<feature type="region of interest" description="Disordered" evidence="2">
    <location>
        <begin position="310"/>
        <end position="336"/>
    </location>
</feature>
<sequence length="336" mass="35114">MRVLVTGGAGFIGANLCRALAARPEVESITVLDDLSSGDLANLGEVGVDFVMGSILDRELLAEVVAGATHVVHLAARPSVPRSLHDPLASHSVNATGTLHLLEACRASRPHVILASSSSVYGDCREQHKHEDLATRPLSPYGASKLATEAYGLAYAESFGLPVLPFRFFNVYGPMQAADHAYAAVIPAFVSAALQGRPVPIHGDGSQARDFTYVGSVVDVLTDAAVRRVTSGSPVNLAFGTCVSLLTLKDALASVLGRPVEATFLPPRTGDIHQSQAAARLLAGLFPGVRPVSLDDGLSMTVTWFEKAMSQGPGRHEGSARASDAVPSSSTSTCHT</sequence>
<name>A0ABT9RC49_9ACTN</name>
<dbReference type="Gene3D" id="3.90.25.10">
    <property type="entry name" value="UDP-galactose 4-epimerase, domain 1"/>
    <property type="match status" value="1"/>
</dbReference>
<organism evidence="4 5">
    <name type="scientific">Streptosporangium brasiliense</name>
    <dbReference type="NCBI Taxonomy" id="47480"/>
    <lineage>
        <taxon>Bacteria</taxon>
        <taxon>Bacillati</taxon>
        <taxon>Actinomycetota</taxon>
        <taxon>Actinomycetes</taxon>
        <taxon>Streptosporangiales</taxon>
        <taxon>Streptosporangiaceae</taxon>
        <taxon>Streptosporangium</taxon>
    </lineage>
</organism>
<evidence type="ECO:0000256" key="2">
    <source>
        <dbReference type="SAM" id="MobiDB-lite"/>
    </source>
</evidence>
<dbReference type="EC" id="5.1.3.2" evidence="4"/>
<proteinExistence type="inferred from homology"/>
<dbReference type="RefSeq" id="WP_306867972.1">
    <property type="nucleotide sequence ID" value="NZ_JAUSRB010000002.1"/>
</dbReference>
<feature type="compositionally biased region" description="Polar residues" evidence="2">
    <location>
        <begin position="326"/>
        <end position="336"/>
    </location>
</feature>
<gene>
    <name evidence="4" type="ORF">J2S55_006100</name>
</gene>
<dbReference type="Gene3D" id="3.40.50.720">
    <property type="entry name" value="NAD(P)-binding Rossmann-like Domain"/>
    <property type="match status" value="1"/>
</dbReference>
<protein>
    <submittedName>
        <fullName evidence="4">UDP-glucose 4-epimerase</fullName>
        <ecNumber evidence="4">5.1.3.2</ecNumber>
    </submittedName>
</protein>
<dbReference type="InterPro" id="IPR036291">
    <property type="entry name" value="NAD(P)-bd_dom_sf"/>
</dbReference>
<reference evidence="4 5" key="1">
    <citation type="submission" date="2023-07" db="EMBL/GenBank/DDBJ databases">
        <title>Sequencing the genomes of 1000 actinobacteria strains.</title>
        <authorList>
            <person name="Klenk H.-P."/>
        </authorList>
    </citation>
    <scope>NUCLEOTIDE SEQUENCE [LARGE SCALE GENOMIC DNA]</scope>
    <source>
        <strain evidence="4 5">DSM 44109</strain>
    </source>
</reference>
<dbReference type="InterPro" id="IPR001509">
    <property type="entry name" value="Epimerase_deHydtase"/>
</dbReference>
<evidence type="ECO:0000313" key="4">
    <source>
        <dbReference type="EMBL" id="MDP9866834.1"/>
    </source>
</evidence>
<comment type="caution">
    <text evidence="4">The sequence shown here is derived from an EMBL/GenBank/DDBJ whole genome shotgun (WGS) entry which is preliminary data.</text>
</comment>
<dbReference type="EMBL" id="JAUSRB010000002">
    <property type="protein sequence ID" value="MDP9866834.1"/>
    <property type="molecule type" value="Genomic_DNA"/>
</dbReference>
<dbReference type="GO" id="GO:0003978">
    <property type="term" value="F:UDP-glucose 4-epimerase activity"/>
    <property type="evidence" value="ECO:0007669"/>
    <property type="project" value="UniProtKB-EC"/>
</dbReference>
<comment type="similarity">
    <text evidence="1">Belongs to the NAD(P)-dependent epimerase/dehydratase family.</text>
</comment>
<evidence type="ECO:0000259" key="3">
    <source>
        <dbReference type="Pfam" id="PF01370"/>
    </source>
</evidence>
<dbReference type="Proteomes" id="UP001230426">
    <property type="component" value="Unassembled WGS sequence"/>
</dbReference>
<dbReference type="PANTHER" id="PTHR43000">
    <property type="entry name" value="DTDP-D-GLUCOSE 4,6-DEHYDRATASE-RELATED"/>
    <property type="match status" value="1"/>
</dbReference>
<keyword evidence="5" id="KW-1185">Reference proteome</keyword>
<evidence type="ECO:0000256" key="1">
    <source>
        <dbReference type="ARBA" id="ARBA00007637"/>
    </source>
</evidence>
<dbReference type="SUPFAM" id="SSF51735">
    <property type="entry name" value="NAD(P)-binding Rossmann-fold domains"/>
    <property type="match status" value="1"/>
</dbReference>